<dbReference type="AlphaFoldDB" id="A0A840N9F8"/>
<dbReference type="InterPro" id="IPR020904">
    <property type="entry name" value="Sc_DH/Rdtase_CS"/>
</dbReference>
<dbReference type="Gene3D" id="3.40.50.720">
    <property type="entry name" value="NAD(P)-binding Rossmann-like Domain"/>
    <property type="match status" value="1"/>
</dbReference>
<proteinExistence type="inferred from homology"/>
<comment type="caution">
    <text evidence="2">The sequence shown here is derived from an EMBL/GenBank/DDBJ whole genome shotgun (WGS) entry which is preliminary data.</text>
</comment>
<dbReference type="SUPFAM" id="SSF51735">
    <property type="entry name" value="NAD(P)-binding Rossmann-fold domains"/>
    <property type="match status" value="1"/>
</dbReference>
<dbReference type="PROSITE" id="PS00061">
    <property type="entry name" value="ADH_SHORT"/>
    <property type="match status" value="1"/>
</dbReference>
<dbReference type="NCBIfam" id="NF005559">
    <property type="entry name" value="PRK07231.1"/>
    <property type="match status" value="1"/>
</dbReference>
<gene>
    <name evidence="2" type="ORF">HNQ36_005248</name>
</gene>
<evidence type="ECO:0000313" key="3">
    <source>
        <dbReference type="Proteomes" id="UP000521227"/>
    </source>
</evidence>
<dbReference type="PRINTS" id="PR00081">
    <property type="entry name" value="GDHRDH"/>
</dbReference>
<dbReference type="EMBL" id="JACHIJ010000013">
    <property type="protein sequence ID" value="MBB5055237.1"/>
    <property type="molecule type" value="Genomic_DNA"/>
</dbReference>
<organism evidence="2 3">
    <name type="scientific">Afipia massiliensis</name>
    <dbReference type="NCBI Taxonomy" id="211460"/>
    <lineage>
        <taxon>Bacteria</taxon>
        <taxon>Pseudomonadati</taxon>
        <taxon>Pseudomonadota</taxon>
        <taxon>Alphaproteobacteria</taxon>
        <taxon>Hyphomicrobiales</taxon>
        <taxon>Nitrobacteraceae</taxon>
        <taxon>Afipia</taxon>
    </lineage>
</organism>
<evidence type="ECO:0000256" key="1">
    <source>
        <dbReference type="ARBA" id="ARBA00006484"/>
    </source>
</evidence>
<accession>A0A840N9F8</accession>
<sequence>MSTSSPFSLHEKVILVTGAGGGLGRQFAMTLASAGASIACLDRDVRGASETVSAIQRSSGVADVYIADVSEENILNDAVQSIIKTFGRIDVLVNNAGISTRPVRIHELPTTDWDRVMSINLRGTYLCAKAVLPYMMEKGGGSIINIASITGIVGFYPGASAISAAYSASKGGMASFTRQLAAEYAADNIRCNAVAPGFHSGTELGEERRAFASISETQLLNDAILRRTPFRRLGSPNELAGLVHYLSSDASLFITGQLIAHDGGWTAA</sequence>
<dbReference type="FunFam" id="3.40.50.720:FF:000084">
    <property type="entry name" value="Short-chain dehydrogenase reductase"/>
    <property type="match status" value="1"/>
</dbReference>
<protein>
    <submittedName>
        <fullName evidence="2">NAD(P)-dependent dehydrogenase (Short-subunit alcohol dehydrogenase family)</fullName>
    </submittedName>
</protein>
<dbReference type="Proteomes" id="UP000521227">
    <property type="component" value="Unassembled WGS sequence"/>
</dbReference>
<dbReference type="PRINTS" id="PR00080">
    <property type="entry name" value="SDRFAMILY"/>
</dbReference>
<evidence type="ECO:0000313" key="2">
    <source>
        <dbReference type="EMBL" id="MBB5055237.1"/>
    </source>
</evidence>
<dbReference type="InterPro" id="IPR002347">
    <property type="entry name" value="SDR_fam"/>
</dbReference>
<reference evidence="2 3" key="1">
    <citation type="submission" date="2020-08" db="EMBL/GenBank/DDBJ databases">
        <title>Genomic Encyclopedia of Type Strains, Phase IV (KMG-IV): sequencing the most valuable type-strain genomes for metagenomic binning, comparative biology and taxonomic classification.</title>
        <authorList>
            <person name="Goeker M."/>
        </authorList>
    </citation>
    <scope>NUCLEOTIDE SEQUENCE [LARGE SCALE GENOMIC DNA]</scope>
    <source>
        <strain evidence="2 3">DSM 17498</strain>
    </source>
</reference>
<dbReference type="GO" id="GO:0016616">
    <property type="term" value="F:oxidoreductase activity, acting on the CH-OH group of donors, NAD or NADP as acceptor"/>
    <property type="evidence" value="ECO:0007669"/>
    <property type="project" value="TreeGrafter"/>
</dbReference>
<dbReference type="Pfam" id="PF13561">
    <property type="entry name" value="adh_short_C2"/>
    <property type="match status" value="1"/>
</dbReference>
<dbReference type="RefSeq" id="WP_019196031.1">
    <property type="nucleotide sequence ID" value="NZ_JACHIJ010000013.1"/>
</dbReference>
<name>A0A840N9F8_9BRAD</name>
<dbReference type="PANTHER" id="PTHR42760">
    <property type="entry name" value="SHORT-CHAIN DEHYDROGENASES/REDUCTASES FAMILY MEMBER"/>
    <property type="match status" value="1"/>
</dbReference>
<dbReference type="InterPro" id="IPR036291">
    <property type="entry name" value="NAD(P)-bd_dom_sf"/>
</dbReference>
<comment type="similarity">
    <text evidence="1">Belongs to the short-chain dehydrogenases/reductases (SDR) family.</text>
</comment>